<feature type="domain" description="RNA polymerase sigma-70 region 2" evidence="4">
    <location>
        <begin position="42"/>
        <end position="97"/>
    </location>
</feature>
<dbReference type="Pfam" id="PF04542">
    <property type="entry name" value="Sigma70_r2"/>
    <property type="match status" value="1"/>
</dbReference>
<accession>C0D683</accession>
<feature type="non-terminal residue" evidence="5">
    <location>
        <position position="1"/>
    </location>
</feature>
<protein>
    <recommendedName>
        <fullName evidence="2">RNA polymerase sigma factor SigS</fullName>
    </recommendedName>
</protein>
<evidence type="ECO:0000256" key="2">
    <source>
        <dbReference type="ARBA" id="ARBA00021245"/>
    </source>
</evidence>
<comment type="caution">
    <text evidence="5">The sequence shown here is derived from an EMBL/GenBank/DDBJ whole genome shotgun (WGS) entry which is preliminary data.</text>
</comment>
<dbReference type="GO" id="GO:0003700">
    <property type="term" value="F:DNA-binding transcription factor activity"/>
    <property type="evidence" value="ECO:0007669"/>
    <property type="project" value="InterPro"/>
</dbReference>
<proteinExistence type="inferred from homology"/>
<dbReference type="InterPro" id="IPR016032">
    <property type="entry name" value="Sig_transdc_resp-reg_C-effctor"/>
</dbReference>
<reference evidence="5 6" key="2">
    <citation type="submission" date="2009-02" db="EMBL/GenBank/DDBJ databases">
        <title>Draft genome sequence of Clostridium asparagiforme (DSM 15981).</title>
        <authorList>
            <person name="Sudarsanam P."/>
            <person name="Ley R."/>
            <person name="Guruge J."/>
            <person name="Turnbaugh P.J."/>
            <person name="Mahowald M."/>
            <person name="Liep D."/>
            <person name="Gordon J."/>
        </authorList>
    </citation>
    <scope>NUCLEOTIDE SEQUENCE [LARGE SCALE GENOMIC DNA]</scope>
    <source>
        <strain evidence="5 6">DSM 15981</strain>
    </source>
</reference>
<name>C0D683_9FIRM</name>
<keyword evidence="6" id="KW-1185">Reference proteome</keyword>
<evidence type="ECO:0000313" key="5">
    <source>
        <dbReference type="EMBL" id="EEG53154.1"/>
    </source>
</evidence>
<evidence type="ECO:0000256" key="1">
    <source>
        <dbReference type="ARBA" id="ARBA00007788"/>
    </source>
</evidence>
<dbReference type="InterPro" id="IPR007627">
    <property type="entry name" value="RNA_pol_sigma70_r2"/>
</dbReference>
<dbReference type="SUPFAM" id="SSF46894">
    <property type="entry name" value="C-terminal effector domain of the bipartite response regulators"/>
    <property type="match status" value="1"/>
</dbReference>
<comment type="function">
    <text evidence="3">Sigma factors are initiation factors that promote the attachment of RNA polymerase to specific initiation sites and are then released. Sigma-S contributes to the protection against external stress, thus playing a role in cellular fitness and survival.</text>
</comment>
<dbReference type="GO" id="GO:0003677">
    <property type="term" value="F:DNA binding"/>
    <property type="evidence" value="ECO:0007669"/>
    <property type="project" value="InterPro"/>
</dbReference>
<dbReference type="Gene3D" id="1.10.10.10">
    <property type="entry name" value="Winged helix-like DNA-binding domain superfamily/Winged helix DNA-binding domain"/>
    <property type="match status" value="1"/>
</dbReference>
<sequence length="202" mass="23441">VRNRYEGVFFMDDKRQQETLDYYCGNNMARLRQIAYPIFTRFGGISPKDYDEFYSEANRTVWSAATSFDDSRGEEFEAFLKSCLSRKFKSLMTNRNRVKRVADRMCVSLDAPVEEEGGATLGDLILSPFDLETELLIETGTPSGSRMEQYLERLSRKQREIAALLSEGYKPSEIREQLHLSEKEYSNHMAMLRSYENVSVLF</sequence>
<evidence type="ECO:0000256" key="3">
    <source>
        <dbReference type="ARBA" id="ARBA00024701"/>
    </source>
</evidence>
<gene>
    <name evidence="5" type="ORF">CLOSTASPAR_04779</name>
</gene>
<dbReference type="GO" id="GO:0006352">
    <property type="term" value="P:DNA-templated transcription initiation"/>
    <property type="evidence" value="ECO:0007669"/>
    <property type="project" value="InterPro"/>
</dbReference>
<dbReference type="EMBL" id="ACCJ01000394">
    <property type="protein sequence ID" value="EEG53154.1"/>
    <property type="molecule type" value="Genomic_DNA"/>
</dbReference>
<dbReference type="HOGENOM" id="CLU_1351371_0_0_9"/>
<comment type="similarity">
    <text evidence="1">Belongs to the sigma-70 factor family.</text>
</comment>
<evidence type="ECO:0000259" key="4">
    <source>
        <dbReference type="Pfam" id="PF04542"/>
    </source>
</evidence>
<organism evidence="5 6">
    <name type="scientific">[Clostridium] asparagiforme DSM 15981</name>
    <dbReference type="NCBI Taxonomy" id="518636"/>
    <lineage>
        <taxon>Bacteria</taxon>
        <taxon>Bacillati</taxon>
        <taxon>Bacillota</taxon>
        <taxon>Clostridia</taxon>
        <taxon>Lachnospirales</taxon>
        <taxon>Lachnospiraceae</taxon>
        <taxon>Enterocloster</taxon>
    </lineage>
</organism>
<dbReference type="InterPro" id="IPR036388">
    <property type="entry name" value="WH-like_DNA-bd_sf"/>
</dbReference>
<dbReference type="Proteomes" id="UP000004756">
    <property type="component" value="Unassembled WGS sequence"/>
</dbReference>
<reference evidence="5 6" key="1">
    <citation type="submission" date="2009-01" db="EMBL/GenBank/DDBJ databases">
        <authorList>
            <person name="Fulton L."/>
            <person name="Clifton S."/>
            <person name="Fulton B."/>
            <person name="Xu J."/>
            <person name="Minx P."/>
            <person name="Pepin K.H."/>
            <person name="Johnson M."/>
            <person name="Bhonagiri V."/>
            <person name="Nash W.E."/>
            <person name="Mardis E.R."/>
            <person name="Wilson R.K."/>
        </authorList>
    </citation>
    <scope>NUCLEOTIDE SEQUENCE [LARGE SCALE GENOMIC DNA]</scope>
    <source>
        <strain evidence="5 6">DSM 15981</strain>
    </source>
</reference>
<dbReference type="AlphaFoldDB" id="C0D683"/>
<dbReference type="SUPFAM" id="SSF88946">
    <property type="entry name" value="Sigma2 domain of RNA polymerase sigma factors"/>
    <property type="match status" value="1"/>
</dbReference>
<dbReference type="InterPro" id="IPR013325">
    <property type="entry name" value="RNA_pol_sigma_r2"/>
</dbReference>
<evidence type="ECO:0000313" key="6">
    <source>
        <dbReference type="Proteomes" id="UP000004756"/>
    </source>
</evidence>